<reference evidence="1" key="1">
    <citation type="journal article" date="2014" name="Int. J. Syst. Evol. Microbiol.">
        <title>Complete genome sequence of Corynebacterium casei LMG S-19264T (=DSM 44701T), isolated from a smear-ripened cheese.</title>
        <authorList>
            <consortium name="US DOE Joint Genome Institute (JGI-PGF)"/>
            <person name="Walter F."/>
            <person name="Albersmeier A."/>
            <person name="Kalinowski J."/>
            <person name="Ruckert C."/>
        </authorList>
    </citation>
    <scope>NUCLEOTIDE SEQUENCE</scope>
    <source>
        <strain evidence="1">JCM 17251</strain>
    </source>
</reference>
<evidence type="ECO:0000313" key="2">
    <source>
        <dbReference type="Proteomes" id="UP000624041"/>
    </source>
</evidence>
<comment type="caution">
    <text evidence="1">The sequence shown here is derived from an EMBL/GenBank/DDBJ whole genome shotgun (WGS) entry which is preliminary data.</text>
</comment>
<sequence>MSLNQSLKSKDNKYSLIRQKAIFDFSSVFMSRKVDSLANNSIFLAEFVEVCR</sequence>
<gene>
    <name evidence="1" type="ORF">GCM10007971_06340</name>
</gene>
<keyword evidence="2" id="KW-1185">Reference proteome</keyword>
<reference evidence="1" key="2">
    <citation type="submission" date="2020-09" db="EMBL/GenBank/DDBJ databases">
        <authorList>
            <person name="Sun Q."/>
            <person name="Ohkuma M."/>
        </authorList>
    </citation>
    <scope>NUCLEOTIDE SEQUENCE</scope>
    <source>
        <strain evidence="1">JCM 17251</strain>
    </source>
</reference>
<accession>A0A918CZJ1</accession>
<name>A0A918CZJ1_9BACI</name>
<protein>
    <submittedName>
        <fullName evidence="1">Uncharacterized protein</fullName>
    </submittedName>
</protein>
<dbReference type="EMBL" id="BMOS01000003">
    <property type="protein sequence ID" value="GGN51630.1"/>
    <property type="molecule type" value="Genomic_DNA"/>
</dbReference>
<evidence type="ECO:0000313" key="1">
    <source>
        <dbReference type="EMBL" id="GGN51630.1"/>
    </source>
</evidence>
<organism evidence="1 2">
    <name type="scientific">Oceanobacillus indicireducens</name>
    <dbReference type="NCBI Taxonomy" id="1004261"/>
    <lineage>
        <taxon>Bacteria</taxon>
        <taxon>Bacillati</taxon>
        <taxon>Bacillota</taxon>
        <taxon>Bacilli</taxon>
        <taxon>Bacillales</taxon>
        <taxon>Bacillaceae</taxon>
        <taxon>Oceanobacillus</taxon>
    </lineage>
</organism>
<proteinExistence type="predicted"/>
<dbReference type="AlphaFoldDB" id="A0A918CZJ1"/>
<dbReference type="Proteomes" id="UP000624041">
    <property type="component" value="Unassembled WGS sequence"/>
</dbReference>